<comment type="caution">
    <text evidence="2">The sequence shown here is derived from an EMBL/GenBank/DDBJ whole genome shotgun (WGS) entry which is preliminary data.</text>
</comment>
<dbReference type="Proteomes" id="UP001596312">
    <property type="component" value="Unassembled WGS sequence"/>
</dbReference>
<dbReference type="EMBL" id="JBHSXQ010000001">
    <property type="protein sequence ID" value="MFC6904138.1"/>
    <property type="molecule type" value="Genomic_DNA"/>
</dbReference>
<dbReference type="InterPro" id="IPR037401">
    <property type="entry name" value="SnoaL-like"/>
</dbReference>
<evidence type="ECO:0000259" key="1">
    <source>
        <dbReference type="Pfam" id="PF13474"/>
    </source>
</evidence>
<organism evidence="2 3">
    <name type="scientific">Halalkalicoccus tibetensis</name>
    <dbReference type="NCBI Taxonomy" id="175632"/>
    <lineage>
        <taxon>Archaea</taxon>
        <taxon>Methanobacteriati</taxon>
        <taxon>Methanobacteriota</taxon>
        <taxon>Stenosarchaea group</taxon>
        <taxon>Halobacteria</taxon>
        <taxon>Halobacteriales</taxon>
        <taxon>Halococcaceae</taxon>
        <taxon>Halalkalicoccus</taxon>
    </lineage>
</organism>
<name>A0ABD5UYB6_9EURY</name>
<feature type="domain" description="SnoaL-like" evidence="1">
    <location>
        <begin position="5"/>
        <end position="120"/>
    </location>
</feature>
<accession>A0ABD5UYB6</accession>
<dbReference type="Gene3D" id="3.10.450.50">
    <property type="match status" value="1"/>
</dbReference>
<evidence type="ECO:0000313" key="3">
    <source>
        <dbReference type="Proteomes" id="UP001596312"/>
    </source>
</evidence>
<dbReference type="RefSeq" id="WP_340602649.1">
    <property type="nucleotide sequence ID" value="NZ_JBBMXV010000001.1"/>
</dbReference>
<gene>
    <name evidence="2" type="ORF">ACFQGH_02865</name>
</gene>
<proteinExistence type="predicted"/>
<keyword evidence="3" id="KW-1185">Reference proteome</keyword>
<protein>
    <submittedName>
        <fullName evidence="2">Nuclear transport factor 2 family protein</fullName>
    </submittedName>
</protein>
<dbReference type="AlphaFoldDB" id="A0ABD5UYB6"/>
<reference evidence="2 3" key="1">
    <citation type="journal article" date="2019" name="Int. J. Syst. Evol. Microbiol.">
        <title>The Global Catalogue of Microorganisms (GCM) 10K type strain sequencing project: providing services to taxonomists for standard genome sequencing and annotation.</title>
        <authorList>
            <consortium name="The Broad Institute Genomics Platform"/>
            <consortium name="The Broad Institute Genome Sequencing Center for Infectious Disease"/>
            <person name="Wu L."/>
            <person name="Ma J."/>
        </authorList>
    </citation>
    <scope>NUCLEOTIDE SEQUENCE [LARGE SCALE GENOMIC DNA]</scope>
    <source>
        <strain evidence="2 3">CGMCC 1.3240</strain>
    </source>
</reference>
<dbReference type="SUPFAM" id="SSF54427">
    <property type="entry name" value="NTF2-like"/>
    <property type="match status" value="1"/>
</dbReference>
<evidence type="ECO:0000313" key="2">
    <source>
        <dbReference type="EMBL" id="MFC6904138.1"/>
    </source>
</evidence>
<sequence length="123" mass="14175">MSAETTVEKYYDALRSDEPLVPYFAEREELVKVGISERLVGPDAVAEGLREQSETTSDWTVESRDLRVTERESVAWFADEVRMAWSTEDGDDHDFEARWSGTLEREDDEWLFVGMHVSAPQEL</sequence>
<dbReference type="Pfam" id="PF13474">
    <property type="entry name" value="SnoaL_3"/>
    <property type="match status" value="1"/>
</dbReference>
<dbReference type="InterPro" id="IPR032710">
    <property type="entry name" value="NTF2-like_dom_sf"/>
</dbReference>